<dbReference type="SUPFAM" id="SSF74650">
    <property type="entry name" value="Galactose mutarotase-like"/>
    <property type="match status" value="1"/>
</dbReference>
<dbReference type="STRING" id="1280941.HY2_16070"/>
<dbReference type="eggNOG" id="COG2017">
    <property type="taxonomic scope" value="Bacteria"/>
</dbReference>
<comment type="caution">
    <text evidence="1">The sequence shown here is derived from an EMBL/GenBank/DDBJ whole genome shotgun (WGS) entry which is preliminary data.</text>
</comment>
<dbReference type="AlphaFoldDB" id="A0A062TZB7"/>
<dbReference type="GO" id="GO:0030246">
    <property type="term" value="F:carbohydrate binding"/>
    <property type="evidence" value="ECO:0007669"/>
    <property type="project" value="InterPro"/>
</dbReference>
<dbReference type="GO" id="GO:0016853">
    <property type="term" value="F:isomerase activity"/>
    <property type="evidence" value="ECO:0007669"/>
    <property type="project" value="InterPro"/>
</dbReference>
<dbReference type="InterPro" id="IPR014718">
    <property type="entry name" value="GH-type_carb-bd"/>
</dbReference>
<name>A0A062TZB7_9PROT</name>
<keyword evidence="2" id="KW-1185">Reference proteome</keyword>
<dbReference type="CDD" id="cd09021">
    <property type="entry name" value="Aldose_epim_Ec_YphB"/>
    <property type="match status" value="1"/>
</dbReference>
<dbReference type="Gene3D" id="2.70.98.10">
    <property type="match status" value="1"/>
</dbReference>
<proteinExistence type="predicted"/>
<evidence type="ECO:0000313" key="1">
    <source>
        <dbReference type="EMBL" id="RAN34228.1"/>
    </source>
</evidence>
<dbReference type="OrthoDB" id="9796517at2"/>
<dbReference type="Pfam" id="PF01263">
    <property type="entry name" value="Aldose_epim"/>
    <property type="match status" value="1"/>
</dbReference>
<sequence length="320" mass="35143">MTTFSCFLAPTQNRKQAAALKSAPKAGMTLHLSHGPCELTLLPEIGGSTGAFTYKGMDILRPFPTAGASTSAGPLESAGFPLFPFSGRIQNGIFTWQGRQIELEPNFLPEPHAIHGQAWQKPWTSEKTGEASAHMVYDHATGNWPWAYRAEQLFELTEDGLTLTMRLTNTGTEAMPAGLGWHPYFPRHDARLMVNVKAIWRSGEDMIPTEVASPSEEEDLTIWREVDSLSLDNAFIMEEPEAAIYWPEQKIRVDISADPLMSHTVVYTPRGQDFFCVEPVSHSPDAVNSAHGTNITGLHSLAGGDTLTGTVRLTIHDVVD</sequence>
<dbReference type="Proteomes" id="UP000249123">
    <property type="component" value="Unassembled WGS sequence"/>
</dbReference>
<dbReference type="RefSeq" id="WP_051595034.1">
    <property type="nucleotide sequence ID" value="NZ_AWFA01000046.1"/>
</dbReference>
<protein>
    <submittedName>
        <fullName evidence="1">Uncharacterized protein</fullName>
    </submittedName>
</protein>
<reference evidence="1 2" key="1">
    <citation type="submission" date="2013-04" db="EMBL/GenBank/DDBJ databases">
        <title>Hyphomonas sp. T24B3 Genome Sequencing.</title>
        <authorList>
            <person name="Lai Q."/>
            <person name="Shao Z."/>
        </authorList>
    </citation>
    <scope>NUCLEOTIDE SEQUENCE [LARGE SCALE GENOMIC DNA]</scope>
    <source>
        <strain evidence="1 2">T24B3</strain>
    </source>
</reference>
<dbReference type="GO" id="GO:0005975">
    <property type="term" value="P:carbohydrate metabolic process"/>
    <property type="evidence" value="ECO:0007669"/>
    <property type="project" value="InterPro"/>
</dbReference>
<dbReference type="InterPro" id="IPR008183">
    <property type="entry name" value="Aldose_1/G6P_1-epimerase"/>
</dbReference>
<gene>
    <name evidence="1" type="ORF">HY3_01085</name>
</gene>
<dbReference type="InterPro" id="IPR011013">
    <property type="entry name" value="Gal_mutarotase_sf_dom"/>
</dbReference>
<organism evidence="1 2">
    <name type="scientific">Hyphomonas pacifica</name>
    <dbReference type="NCBI Taxonomy" id="1280941"/>
    <lineage>
        <taxon>Bacteria</taxon>
        <taxon>Pseudomonadati</taxon>
        <taxon>Pseudomonadota</taxon>
        <taxon>Alphaproteobacteria</taxon>
        <taxon>Hyphomonadales</taxon>
        <taxon>Hyphomonadaceae</taxon>
        <taxon>Hyphomonas</taxon>
    </lineage>
</organism>
<dbReference type="EMBL" id="AWFB01000012">
    <property type="protein sequence ID" value="RAN34228.1"/>
    <property type="molecule type" value="Genomic_DNA"/>
</dbReference>
<accession>A0A062TZB7</accession>
<evidence type="ECO:0000313" key="2">
    <source>
        <dbReference type="Proteomes" id="UP000249123"/>
    </source>
</evidence>